<name>A0A0A9C6X3_ARUDO</name>
<reference evidence="1" key="1">
    <citation type="submission" date="2014-09" db="EMBL/GenBank/DDBJ databases">
        <authorList>
            <person name="Magalhaes I.L.F."/>
            <person name="Oliveira U."/>
            <person name="Santos F.R."/>
            <person name="Vidigal T.H.D.A."/>
            <person name="Brescovit A.D."/>
            <person name="Santos A.J."/>
        </authorList>
    </citation>
    <scope>NUCLEOTIDE SEQUENCE</scope>
    <source>
        <tissue evidence="1">Shoot tissue taken approximately 20 cm above the soil surface</tissue>
    </source>
</reference>
<dbReference type="AlphaFoldDB" id="A0A0A9C6X3"/>
<accession>A0A0A9C6X3</accession>
<organism evidence="1">
    <name type="scientific">Arundo donax</name>
    <name type="common">Giant reed</name>
    <name type="synonym">Donax arundinaceus</name>
    <dbReference type="NCBI Taxonomy" id="35708"/>
    <lineage>
        <taxon>Eukaryota</taxon>
        <taxon>Viridiplantae</taxon>
        <taxon>Streptophyta</taxon>
        <taxon>Embryophyta</taxon>
        <taxon>Tracheophyta</taxon>
        <taxon>Spermatophyta</taxon>
        <taxon>Magnoliopsida</taxon>
        <taxon>Liliopsida</taxon>
        <taxon>Poales</taxon>
        <taxon>Poaceae</taxon>
        <taxon>PACMAD clade</taxon>
        <taxon>Arundinoideae</taxon>
        <taxon>Arundineae</taxon>
        <taxon>Arundo</taxon>
    </lineage>
</organism>
<protein>
    <submittedName>
        <fullName evidence="1">Uncharacterized protein</fullName>
    </submittedName>
</protein>
<reference evidence="1" key="2">
    <citation type="journal article" date="2015" name="Data Brief">
        <title>Shoot transcriptome of the giant reed, Arundo donax.</title>
        <authorList>
            <person name="Barrero R.A."/>
            <person name="Guerrero F.D."/>
            <person name="Moolhuijzen P."/>
            <person name="Goolsby J.A."/>
            <person name="Tidwell J."/>
            <person name="Bellgard S.E."/>
            <person name="Bellgard M.I."/>
        </authorList>
    </citation>
    <scope>NUCLEOTIDE SEQUENCE</scope>
    <source>
        <tissue evidence="1">Shoot tissue taken approximately 20 cm above the soil surface</tissue>
    </source>
</reference>
<dbReference type="EMBL" id="GBRH01230618">
    <property type="protein sequence ID" value="JAD67277.1"/>
    <property type="molecule type" value="Transcribed_RNA"/>
</dbReference>
<proteinExistence type="predicted"/>
<sequence>MEPVFEGVVLCEPEDEVGVTALDA</sequence>
<evidence type="ECO:0000313" key="1">
    <source>
        <dbReference type="EMBL" id="JAD67277.1"/>
    </source>
</evidence>